<dbReference type="STRING" id="322710.Avin_49130"/>
<gene>
    <name evidence="1" type="ordered locus">Avin_49130</name>
</gene>
<dbReference type="KEGG" id="avn:Avin_49130"/>
<keyword evidence="2" id="KW-1185">Reference proteome</keyword>
<dbReference type="HOGENOM" id="CLU_2614401_0_0_6"/>
<accession>C1DKA7</accession>
<dbReference type="Proteomes" id="UP000002424">
    <property type="component" value="Chromosome"/>
</dbReference>
<dbReference type="AlphaFoldDB" id="C1DKA7"/>
<proteinExistence type="predicted"/>
<dbReference type="EnsemblBacteria" id="ACO81012">
    <property type="protein sequence ID" value="ACO81012"/>
    <property type="gene ID" value="Avin_49130"/>
</dbReference>
<reference evidence="1 2" key="1">
    <citation type="journal article" date="2009" name="J. Bacteriol.">
        <title>Genome sequence of Azotobacter vinelandii, an obligate aerobe specialized to support diverse anaerobic metabolic processes.</title>
        <authorList>
            <person name="Setubal J.C."/>
            <person name="dos Santos P."/>
            <person name="Goldman B.S."/>
            <person name="Ertesvag H."/>
            <person name="Espin G."/>
            <person name="Rubio L.M."/>
            <person name="Valla S."/>
            <person name="Almeida N.F."/>
            <person name="Balasubramanian D."/>
            <person name="Cromes L."/>
            <person name="Curatti L."/>
            <person name="Du Z."/>
            <person name="Godsy E."/>
            <person name="Goodner B."/>
            <person name="Hellner-Burris K."/>
            <person name="Hernandez J.A."/>
            <person name="Houmiel K."/>
            <person name="Imperial J."/>
            <person name="Kennedy C."/>
            <person name="Larson T.J."/>
            <person name="Latreille P."/>
            <person name="Ligon L.S."/>
            <person name="Lu J."/>
            <person name="Maerk M."/>
            <person name="Miller N.M."/>
            <person name="Norton S."/>
            <person name="O'Carroll I.P."/>
            <person name="Paulsen I."/>
            <person name="Raulfs E.C."/>
            <person name="Roemer R."/>
            <person name="Rosser J."/>
            <person name="Segura D."/>
            <person name="Slater S."/>
            <person name="Stricklin S.L."/>
            <person name="Studholme D.J."/>
            <person name="Sun J."/>
            <person name="Viana C.J."/>
            <person name="Wallin E."/>
            <person name="Wang B."/>
            <person name="Wheeler C."/>
            <person name="Zhu H."/>
            <person name="Dean D.R."/>
            <person name="Dixon R."/>
            <person name="Wood D."/>
        </authorList>
    </citation>
    <scope>NUCLEOTIDE SEQUENCE [LARGE SCALE GENOMIC DNA]</scope>
    <source>
        <strain evidence="2">DJ / ATCC BAA-1303</strain>
    </source>
</reference>
<evidence type="ECO:0000313" key="2">
    <source>
        <dbReference type="Proteomes" id="UP000002424"/>
    </source>
</evidence>
<protein>
    <submittedName>
        <fullName evidence="1">Uncharacterized protein</fullName>
    </submittedName>
</protein>
<sequence>MQTSRAHYFHSENEFLSWEDESHHADWTFRSAPALPRTAHGHCRRIAEALPDGSAGERETRSSAAFAALIRPVDGNVL</sequence>
<dbReference type="EMBL" id="CP001157">
    <property type="protein sequence ID" value="ACO81012.1"/>
    <property type="molecule type" value="Genomic_DNA"/>
</dbReference>
<name>C1DKA7_AZOVD</name>
<organism evidence="1 2">
    <name type="scientific">Azotobacter vinelandii (strain DJ / ATCC BAA-1303)</name>
    <dbReference type="NCBI Taxonomy" id="322710"/>
    <lineage>
        <taxon>Bacteria</taxon>
        <taxon>Pseudomonadati</taxon>
        <taxon>Pseudomonadota</taxon>
        <taxon>Gammaproteobacteria</taxon>
        <taxon>Pseudomonadales</taxon>
        <taxon>Pseudomonadaceae</taxon>
        <taxon>Azotobacter</taxon>
    </lineage>
</organism>
<evidence type="ECO:0000313" key="1">
    <source>
        <dbReference type="EMBL" id="ACO81012.1"/>
    </source>
</evidence>